<accession>A0A1M5V8N8</accession>
<dbReference type="AlphaFoldDB" id="A0A1M5V8N8"/>
<dbReference type="EMBL" id="FQXJ01000004">
    <property type="protein sequence ID" value="SHH71570.1"/>
    <property type="molecule type" value="Genomic_DNA"/>
</dbReference>
<evidence type="ECO:0008006" key="4">
    <source>
        <dbReference type="Google" id="ProtNLM"/>
    </source>
</evidence>
<evidence type="ECO:0000256" key="1">
    <source>
        <dbReference type="SAM" id="Phobius"/>
    </source>
</evidence>
<keyword evidence="1" id="KW-1133">Transmembrane helix</keyword>
<sequence>MKFEHYGGVNLIYSQFFTVGILLLAITVFYLVFLTPQKNKSEHDRILDLLKVRYANNELSDSQYYEVKSILEDENSDSPAISVLKERYARGNLSSVEFIKMRNTII</sequence>
<organism evidence="2 3">
    <name type="scientific">Desulfosporosinus lacus DSM 15449</name>
    <dbReference type="NCBI Taxonomy" id="1121420"/>
    <lineage>
        <taxon>Bacteria</taxon>
        <taxon>Bacillati</taxon>
        <taxon>Bacillota</taxon>
        <taxon>Clostridia</taxon>
        <taxon>Eubacteriales</taxon>
        <taxon>Desulfitobacteriaceae</taxon>
        <taxon>Desulfosporosinus</taxon>
    </lineage>
</organism>
<feature type="transmembrane region" description="Helical" evidence="1">
    <location>
        <begin position="12"/>
        <end position="33"/>
    </location>
</feature>
<reference evidence="3" key="1">
    <citation type="submission" date="2016-11" db="EMBL/GenBank/DDBJ databases">
        <authorList>
            <person name="Varghese N."/>
            <person name="Submissions S."/>
        </authorList>
    </citation>
    <scope>NUCLEOTIDE SEQUENCE [LARGE SCALE GENOMIC DNA]</scope>
    <source>
        <strain evidence="3">DSM 15449</strain>
    </source>
</reference>
<keyword evidence="1" id="KW-0812">Transmembrane</keyword>
<keyword evidence="3" id="KW-1185">Reference proteome</keyword>
<dbReference type="RefSeq" id="WP_073028608.1">
    <property type="nucleotide sequence ID" value="NZ_FQXJ01000004.1"/>
</dbReference>
<protein>
    <recommendedName>
        <fullName evidence="4">Short C-terminal domain-containing protein</fullName>
    </recommendedName>
</protein>
<dbReference type="OrthoDB" id="9800132at2"/>
<gene>
    <name evidence="2" type="ORF">SAMN02746098_01250</name>
</gene>
<dbReference type="Proteomes" id="UP000183954">
    <property type="component" value="Unassembled WGS sequence"/>
</dbReference>
<name>A0A1M5V8N8_9FIRM</name>
<keyword evidence="1" id="KW-0472">Membrane</keyword>
<evidence type="ECO:0000313" key="2">
    <source>
        <dbReference type="EMBL" id="SHH71570.1"/>
    </source>
</evidence>
<proteinExistence type="predicted"/>
<evidence type="ECO:0000313" key="3">
    <source>
        <dbReference type="Proteomes" id="UP000183954"/>
    </source>
</evidence>